<evidence type="ECO:0000313" key="3">
    <source>
        <dbReference type="Proteomes" id="UP000215332"/>
    </source>
</evidence>
<protein>
    <submittedName>
        <fullName evidence="2">Uncharacterized protein containing a divergent version of the methyl-accepting chemotaxis-like domain</fullName>
    </submittedName>
</protein>
<dbReference type="Proteomes" id="UP000215332">
    <property type="component" value="Chromosome 1"/>
</dbReference>
<sequence>MSIGSIAALIAAIAAVVLVALLAVPIVKLGHVMDEITSSVRDVDRSALEILEELRQTVITTNEEISRIGDVTENVNRMSEHAANATQHASDVGRVVATVVGAPARATSRMRTAMHRHRRPKAVAAIEAPTRHQAAQDAREAASRRGEPQSPREDEPTKRGTGPAPITAEPLATDES</sequence>
<accession>A0A239WPU1</accession>
<dbReference type="InterPro" id="IPR009293">
    <property type="entry name" value="UPF0478"/>
</dbReference>
<proteinExistence type="predicted"/>
<evidence type="ECO:0000313" key="2">
    <source>
        <dbReference type="EMBL" id="SNV36216.1"/>
    </source>
</evidence>
<name>A0A239WPU1_9ACTN</name>
<dbReference type="AlphaFoldDB" id="A0A239WPU1"/>
<feature type="region of interest" description="Disordered" evidence="1">
    <location>
        <begin position="113"/>
        <end position="176"/>
    </location>
</feature>
<dbReference type="Pfam" id="PF06103">
    <property type="entry name" value="DUF948"/>
    <property type="match status" value="1"/>
</dbReference>
<gene>
    <name evidence="2" type="ORF">SAMEA4412665_01333</name>
</gene>
<evidence type="ECO:0000256" key="1">
    <source>
        <dbReference type="SAM" id="MobiDB-lite"/>
    </source>
</evidence>
<dbReference type="RefSeq" id="WP_065860667.1">
    <property type="nucleotide sequence ID" value="NZ_JAPJOE010000006.1"/>
</dbReference>
<organism evidence="2 3">
    <name type="scientific">Cutibacterium granulosum</name>
    <dbReference type="NCBI Taxonomy" id="33011"/>
    <lineage>
        <taxon>Bacteria</taxon>
        <taxon>Bacillati</taxon>
        <taxon>Actinomycetota</taxon>
        <taxon>Actinomycetes</taxon>
        <taxon>Propionibacteriales</taxon>
        <taxon>Propionibacteriaceae</taxon>
        <taxon>Cutibacterium</taxon>
    </lineage>
</organism>
<dbReference type="SUPFAM" id="SSF58104">
    <property type="entry name" value="Methyl-accepting chemotaxis protein (MCP) signaling domain"/>
    <property type="match status" value="1"/>
</dbReference>
<feature type="compositionally biased region" description="Basic and acidic residues" evidence="1">
    <location>
        <begin position="137"/>
        <end position="158"/>
    </location>
</feature>
<dbReference type="eggNOG" id="COG4768">
    <property type="taxonomic scope" value="Bacteria"/>
</dbReference>
<reference evidence="2 3" key="1">
    <citation type="submission" date="2017-06" db="EMBL/GenBank/DDBJ databases">
        <authorList>
            <consortium name="Pathogen Informatics"/>
        </authorList>
    </citation>
    <scope>NUCLEOTIDE SEQUENCE [LARGE SCALE GENOMIC DNA]</scope>
    <source>
        <strain evidence="2 3">NCTC11865</strain>
    </source>
</reference>
<dbReference type="KEGG" id="cgrn:4412665_01333"/>
<dbReference type="EMBL" id="LT906441">
    <property type="protein sequence ID" value="SNV36216.1"/>
    <property type="molecule type" value="Genomic_DNA"/>
</dbReference>